<name>A0A2N9W367_9HYPH</name>
<reference evidence="2 3" key="1">
    <citation type="journal article" date="2017" name="Int J Environ Stud">
        <title>Does the Miocene-Pliocene relict legume Oxytropis triphylla form nitrogen-fixing nodules with a combination of bacterial strains?</title>
        <authorList>
            <person name="Safronova V."/>
            <person name="Belimov A."/>
            <person name="Sazanova A."/>
            <person name="Kuznetsova I."/>
            <person name="Popova J."/>
            <person name="Andronov E."/>
            <person name="Verkhozina A."/>
            <person name="Tikhonovich I."/>
        </authorList>
    </citation>
    <scope>NUCLEOTIDE SEQUENCE [LARGE SCALE GENOMIC DNA]</scope>
    <source>
        <strain evidence="2 3">Tri-38</strain>
    </source>
</reference>
<dbReference type="InterPro" id="IPR014710">
    <property type="entry name" value="RmlC-like_jellyroll"/>
</dbReference>
<evidence type="ECO:0000259" key="1">
    <source>
        <dbReference type="Pfam" id="PF07883"/>
    </source>
</evidence>
<dbReference type="InterPro" id="IPR053146">
    <property type="entry name" value="QDO-like"/>
</dbReference>
<protein>
    <recommendedName>
        <fullName evidence="1">Cupin type-2 domain-containing protein</fullName>
    </recommendedName>
</protein>
<evidence type="ECO:0000313" key="2">
    <source>
        <dbReference type="EMBL" id="PIO46185.1"/>
    </source>
</evidence>
<dbReference type="PANTHER" id="PTHR36440:SF1">
    <property type="entry name" value="PUTATIVE (AFU_ORTHOLOGUE AFUA_8G07350)-RELATED"/>
    <property type="match status" value="1"/>
</dbReference>
<proteinExistence type="predicted"/>
<dbReference type="Gene3D" id="2.60.120.10">
    <property type="entry name" value="Jelly Rolls"/>
    <property type="match status" value="1"/>
</dbReference>
<accession>A0A2N9W367</accession>
<gene>
    <name evidence="2" type="ORF">B5P45_03480</name>
</gene>
<organism evidence="2 3">
    <name type="scientific">Phyllobacterium zundukense</name>
    <dbReference type="NCBI Taxonomy" id="1867719"/>
    <lineage>
        <taxon>Bacteria</taxon>
        <taxon>Pseudomonadati</taxon>
        <taxon>Pseudomonadota</taxon>
        <taxon>Alphaproteobacteria</taxon>
        <taxon>Hyphomicrobiales</taxon>
        <taxon>Phyllobacteriaceae</taxon>
        <taxon>Phyllobacterium</taxon>
    </lineage>
</organism>
<dbReference type="EMBL" id="MZMT01000005">
    <property type="protein sequence ID" value="PIO46185.1"/>
    <property type="molecule type" value="Genomic_DNA"/>
</dbReference>
<dbReference type="Proteomes" id="UP000232163">
    <property type="component" value="Unassembled WGS sequence"/>
</dbReference>
<dbReference type="PANTHER" id="PTHR36440">
    <property type="entry name" value="PUTATIVE (AFU_ORTHOLOGUE AFUA_8G07350)-RELATED"/>
    <property type="match status" value="1"/>
</dbReference>
<dbReference type="InterPro" id="IPR013096">
    <property type="entry name" value="Cupin_2"/>
</dbReference>
<keyword evidence="3" id="KW-1185">Reference proteome</keyword>
<sequence>MTLPSPQSPSYDMLPQIIAIGRPSEMSTDDPAYLNRGEGRTYQMGRITLTFKASEDAGYSICETVDAPGGTGASLHRHPTYQETHIVMEGEYEFQIGDQIVRLGPGGMAFMPKGVVHGIRKISGGIGRQLIISSPAGVFEAFVAEVAAAQVDTGNADRAGSLDFRAICAKHGIEFIAESVGQ</sequence>
<comment type="caution">
    <text evidence="2">The sequence shown here is derived from an EMBL/GenBank/DDBJ whole genome shotgun (WGS) entry which is preliminary data.</text>
</comment>
<dbReference type="SUPFAM" id="SSF51182">
    <property type="entry name" value="RmlC-like cupins"/>
    <property type="match status" value="1"/>
</dbReference>
<feature type="domain" description="Cupin type-2" evidence="1">
    <location>
        <begin position="67"/>
        <end position="123"/>
    </location>
</feature>
<dbReference type="InterPro" id="IPR011051">
    <property type="entry name" value="RmlC_Cupin_sf"/>
</dbReference>
<dbReference type="AlphaFoldDB" id="A0A2N9W367"/>
<evidence type="ECO:0000313" key="3">
    <source>
        <dbReference type="Proteomes" id="UP000232163"/>
    </source>
</evidence>
<dbReference type="Pfam" id="PF07883">
    <property type="entry name" value="Cupin_2"/>
    <property type="match status" value="1"/>
</dbReference>